<dbReference type="AlphaFoldDB" id="A0A4S8MTI2"/>
<protein>
    <submittedName>
        <fullName evidence="1">Uncharacterized protein</fullName>
    </submittedName>
</protein>
<reference evidence="1 2" key="1">
    <citation type="journal article" date="2019" name="Nat. Ecol. Evol.">
        <title>Megaphylogeny resolves global patterns of mushroom evolution.</title>
        <authorList>
            <person name="Varga T."/>
            <person name="Krizsan K."/>
            <person name="Foldi C."/>
            <person name="Dima B."/>
            <person name="Sanchez-Garcia M."/>
            <person name="Sanchez-Ramirez S."/>
            <person name="Szollosi G.J."/>
            <person name="Szarkandi J.G."/>
            <person name="Papp V."/>
            <person name="Albert L."/>
            <person name="Andreopoulos W."/>
            <person name="Angelini C."/>
            <person name="Antonin V."/>
            <person name="Barry K.W."/>
            <person name="Bougher N.L."/>
            <person name="Buchanan P."/>
            <person name="Buyck B."/>
            <person name="Bense V."/>
            <person name="Catcheside P."/>
            <person name="Chovatia M."/>
            <person name="Cooper J."/>
            <person name="Damon W."/>
            <person name="Desjardin D."/>
            <person name="Finy P."/>
            <person name="Geml J."/>
            <person name="Haridas S."/>
            <person name="Hughes K."/>
            <person name="Justo A."/>
            <person name="Karasinski D."/>
            <person name="Kautmanova I."/>
            <person name="Kiss B."/>
            <person name="Kocsube S."/>
            <person name="Kotiranta H."/>
            <person name="LaButti K.M."/>
            <person name="Lechner B.E."/>
            <person name="Liimatainen K."/>
            <person name="Lipzen A."/>
            <person name="Lukacs Z."/>
            <person name="Mihaltcheva S."/>
            <person name="Morgado L.N."/>
            <person name="Niskanen T."/>
            <person name="Noordeloos M.E."/>
            <person name="Ohm R.A."/>
            <person name="Ortiz-Santana B."/>
            <person name="Ovrebo C."/>
            <person name="Racz N."/>
            <person name="Riley R."/>
            <person name="Savchenko A."/>
            <person name="Shiryaev A."/>
            <person name="Soop K."/>
            <person name="Spirin V."/>
            <person name="Szebenyi C."/>
            <person name="Tomsovsky M."/>
            <person name="Tulloss R.E."/>
            <person name="Uehling J."/>
            <person name="Grigoriev I.V."/>
            <person name="Vagvolgyi C."/>
            <person name="Papp T."/>
            <person name="Martin F.M."/>
            <person name="Miettinen O."/>
            <person name="Hibbett D.S."/>
            <person name="Nagy L.G."/>
        </authorList>
    </citation>
    <scope>NUCLEOTIDE SEQUENCE [LARGE SCALE GENOMIC DNA]</scope>
    <source>
        <strain evidence="1 2">CBS 962.96</strain>
    </source>
</reference>
<organism evidence="1 2">
    <name type="scientific">Dendrothele bispora (strain CBS 962.96)</name>
    <dbReference type="NCBI Taxonomy" id="1314807"/>
    <lineage>
        <taxon>Eukaryota</taxon>
        <taxon>Fungi</taxon>
        <taxon>Dikarya</taxon>
        <taxon>Basidiomycota</taxon>
        <taxon>Agaricomycotina</taxon>
        <taxon>Agaricomycetes</taxon>
        <taxon>Agaricomycetidae</taxon>
        <taxon>Agaricales</taxon>
        <taxon>Agaricales incertae sedis</taxon>
        <taxon>Dendrothele</taxon>
    </lineage>
</organism>
<name>A0A4S8MTI2_DENBC</name>
<gene>
    <name evidence="1" type="ORF">K435DRAFT_480590</name>
</gene>
<evidence type="ECO:0000313" key="2">
    <source>
        <dbReference type="Proteomes" id="UP000297245"/>
    </source>
</evidence>
<accession>A0A4S8MTI2</accession>
<sequence length="594" mass="67114">MMSSAEVPPRTSCFRSFEPTPNFLKFINCNDAPSGTVAQALTQELEEVSSYLGDMEEQLHQSTSSSPLLTAERARISNIVSDYKVIFSPLRCFPNEILSEIFAASVGSHVEKFESDVATNSLDLHQGPWTLSRVSKKWRDVALSDSRLWRYVGFELDDTIPSHLLLELQLERSGNYPLVVYIASTWRKDFLRGHPLLSIICSQSSRWRRARLRFSEGTFAETVLPIRSSLPALEYLMLEGFPDSLVRGPAETDLFRNAPRLTSLTTNLTGRYLASFDLPWPQITRWLNVGNDIDPEFILRVLSEGQDSLRILSLALGLFYPRTTPTPLRLSQLHTLWLTLYLPPSRQILDVLTVPGLRVLRLQGKASSQPSFILFDAVSQFLERSGCTLEVLCLEIGPQPSTAMLPHEADYAAFFRMKEVASLRKLIMDGWTSRSALEALDANTVLHTSSGDQYLNDRDISLPEEIDVLLPNLTELALYEGTYERTIVSELKIIKNRLCIPRVQRLQTLRFSRDIRTVHRRGCVSASDGNSLSDTLDRGDAFNREELPEGAQENSVLSERESTWSVQRLLESLEDMGLKIVFDNEDNPDFGSVF</sequence>
<proteinExistence type="predicted"/>
<dbReference type="Proteomes" id="UP000297245">
    <property type="component" value="Unassembled WGS sequence"/>
</dbReference>
<dbReference type="EMBL" id="ML179042">
    <property type="protein sequence ID" value="THV06498.1"/>
    <property type="molecule type" value="Genomic_DNA"/>
</dbReference>
<dbReference type="OrthoDB" id="3365698at2759"/>
<evidence type="ECO:0000313" key="1">
    <source>
        <dbReference type="EMBL" id="THV06498.1"/>
    </source>
</evidence>
<keyword evidence="2" id="KW-1185">Reference proteome</keyword>